<gene>
    <name evidence="2" type="ORF">JO380_001455</name>
</gene>
<protein>
    <recommendedName>
        <fullName evidence="4">Asp23/Gls24 family envelope stress response protein</fullName>
    </recommendedName>
</protein>
<feature type="compositionally biased region" description="Pro residues" evidence="1">
    <location>
        <begin position="65"/>
        <end position="77"/>
    </location>
</feature>
<proteinExistence type="predicted"/>
<organism evidence="2 3">
    <name type="scientific">Cellulomonas iranensis</name>
    <dbReference type="NCBI Taxonomy" id="76862"/>
    <lineage>
        <taxon>Bacteria</taxon>
        <taxon>Bacillati</taxon>
        <taxon>Actinomycetota</taxon>
        <taxon>Actinomycetes</taxon>
        <taxon>Micrococcales</taxon>
        <taxon>Cellulomonadaceae</taxon>
        <taxon>Cellulomonas</taxon>
    </lineage>
</organism>
<accession>A0ABU0GI80</accession>
<evidence type="ECO:0000256" key="1">
    <source>
        <dbReference type="SAM" id="MobiDB-lite"/>
    </source>
</evidence>
<evidence type="ECO:0008006" key="4">
    <source>
        <dbReference type="Google" id="ProtNLM"/>
    </source>
</evidence>
<name>A0ABU0GI80_9CELL</name>
<comment type="caution">
    <text evidence="2">The sequence shown here is derived from an EMBL/GenBank/DDBJ whole genome shotgun (WGS) entry which is preliminary data.</text>
</comment>
<dbReference type="Proteomes" id="UP001240250">
    <property type="component" value="Unassembled WGS sequence"/>
</dbReference>
<feature type="compositionally biased region" description="Low complexity" evidence="1">
    <location>
        <begin position="15"/>
        <end position="24"/>
    </location>
</feature>
<sequence length="165" mass="16007">MSTDRPDAPAPRVVPPGGADVGPRSTPATAGTPVPGGSPDPAGARVPGAPPVPVAPRDPAGAPVPVAPPVPVDPPDPAELAAAAALAVPGVTGLHPGPFGEIGTYLPGRRVAGVRVRTTPDGTSTEVHVVLRLGTDLRATAGAVHAAVRAAVGGDVHVVVDDLAP</sequence>
<evidence type="ECO:0000313" key="3">
    <source>
        <dbReference type="Proteomes" id="UP001240250"/>
    </source>
</evidence>
<reference evidence="2 3" key="1">
    <citation type="submission" date="2023-07" db="EMBL/GenBank/DDBJ databases">
        <title>Sequencing the genomes of 1000 actinobacteria strains.</title>
        <authorList>
            <person name="Klenk H.-P."/>
        </authorList>
    </citation>
    <scope>NUCLEOTIDE SEQUENCE [LARGE SCALE GENOMIC DNA]</scope>
    <source>
        <strain evidence="2 3">DSM 14785</strain>
    </source>
</reference>
<dbReference type="EMBL" id="JAUSVM010000001">
    <property type="protein sequence ID" value="MDQ0425074.1"/>
    <property type="molecule type" value="Genomic_DNA"/>
</dbReference>
<keyword evidence="3" id="KW-1185">Reference proteome</keyword>
<feature type="region of interest" description="Disordered" evidence="1">
    <location>
        <begin position="1"/>
        <end position="77"/>
    </location>
</feature>
<evidence type="ECO:0000313" key="2">
    <source>
        <dbReference type="EMBL" id="MDQ0425074.1"/>
    </source>
</evidence>
<dbReference type="RefSeq" id="WP_233421236.1">
    <property type="nucleotide sequence ID" value="NZ_JAUSVM010000001.1"/>
</dbReference>